<reference evidence="2" key="1">
    <citation type="submission" date="2006-06" db="EMBL/GenBank/DDBJ databases">
        <title>Complete sequence of chromosome of Mycobacterium sp. MCS.</title>
        <authorList>
            <consortium name="US DOE Joint Genome Institute"/>
            <person name="Copeland A."/>
            <person name="Lucas S."/>
            <person name="Lapidus A."/>
            <person name="Barry K."/>
            <person name="Detter J.C."/>
            <person name="Glavina del Rio T."/>
            <person name="Hammon N."/>
            <person name="Israni S."/>
            <person name="Dalin E."/>
            <person name="Tice H."/>
            <person name="Pitluck S."/>
            <person name="Martinez M."/>
            <person name="Schmutz J."/>
            <person name="Larimer F."/>
            <person name="Land M."/>
            <person name="Hauser L."/>
            <person name="Kyrpides N."/>
            <person name="Kim E."/>
            <person name="Miller C.D."/>
            <person name="Hughes J.E."/>
            <person name="Anderson A.J."/>
            <person name="Sims R.C."/>
            <person name="Richardson P."/>
        </authorList>
    </citation>
    <scope>NUCLEOTIDE SEQUENCE [LARGE SCALE GENOMIC DNA]</scope>
    <source>
        <strain evidence="2">MCS</strain>
    </source>
</reference>
<dbReference type="SUPFAM" id="SSF52096">
    <property type="entry name" value="ClpP/crotonase"/>
    <property type="match status" value="1"/>
</dbReference>
<evidence type="ECO:0000256" key="1">
    <source>
        <dbReference type="ARBA" id="ARBA00023098"/>
    </source>
</evidence>
<keyword evidence="1" id="KW-0443">Lipid metabolism</keyword>
<dbReference type="Gene3D" id="3.90.226.10">
    <property type="entry name" value="2-enoyl-CoA Hydratase, Chain A, domain 1"/>
    <property type="match status" value="1"/>
</dbReference>
<dbReference type="AlphaFoldDB" id="A0A5Q5BDR3"/>
<dbReference type="KEGG" id="mmc:Mmcs_0178"/>
<accession>A0A5Q5BDR3</accession>
<dbReference type="PANTHER" id="PTHR11941">
    <property type="entry name" value="ENOYL-COA HYDRATASE-RELATED"/>
    <property type="match status" value="1"/>
</dbReference>
<dbReference type="Pfam" id="PF00378">
    <property type="entry name" value="ECH_1"/>
    <property type="match status" value="1"/>
</dbReference>
<dbReference type="PANTHER" id="PTHR11941:SF54">
    <property type="entry name" value="ENOYL-COA HYDRATASE, MITOCHONDRIAL"/>
    <property type="match status" value="1"/>
</dbReference>
<gene>
    <name evidence="2" type="ordered locus">Mmcs_0178</name>
</gene>
<keyword evidence="2" id="KW-0413">Isomerase</keyword>
<proteinExistence type="predicted"/>
<dbReference type="EMBL" id="CP000384">
    <property type="protein sequence ID" value="ABG06299.1"/>
    <property type="molecule type" value="Genomic_DNA"/>
</dbReference>
<dbReference type="GO" id="GO:0016853">
    <property type="term" value="F:isomerase activity"/>
    <property type="evidence" value="ECO:0007669"/>
    <property type="project" value="UniProtKB-KW"/>
</dbReference>
<dbReference type="InterPro" id="IPR001753">
    <property type="entry name" value="Enoyl-CoA_hydra/iso"/>
</dbReference>
<evidence type="ECO:0000313" key="2">
    <source>
        <dbReference type="EMBL" id="ABG06299.1"/>
    </source>
</evidence>
<sequence length="291" mass="30959">MELAGGIRVAVETPCDDASFTLTEAPSDDPRLVTVASVADTLAELDERCRRWPQAAAVCDDVLRSFDPARSTFAGVITESLAYSTLQSGPEFGRWLAERGSAQAPETANPVVAERNDGRLTVRFNRPDRHNAFSTGARAALLEALEVARLDPSVDEVVLSGVGRSFSSGGDLAEFGSFDDPASAHLARTRHSPALVLDEVTARLGRRCRAQVHGQVLGSGLEMAAFCGWVVSSPDAVFGLPELTLGLIPGAGGTVSITRRIGRWRTGYLVLSGRTIDPSTALRWGLVDAVE</sequence>
<dbReference type="InterPro" id="IPR029045">
    <property type="entry name" value="ClpP/crotonase-like_dom_sf"/>
</dbReference>
<protein>
    <submittedName>
        <fullName evidence="2">Enoyl-CoA hydratase/isomerase</fullName>
    </submittedName>
</protein>
<dbReference type="GO" id="GO:0006635">
    <property type="term" value="P:fatty acid beta-oxidation"/>
    <property type="evidence" value="ECO:0007669"/>
    <property type="project" value="TreeGrafter"/>
</dbReference>
<name>A0A5Q5BDR3_MYCSS</name>
<organism evidence="2">
    <name type="scientific">Mycobacterium sp. (strain MCS)</name>
    <dbReference type="NCBI Taxonomy" id="164756"/>
    <lineage>
        <taxon>Bacteria</taxon>
        <taxon>Bacillati</taxon>
        <taxon>Actinomycetota</taxon>
        <taxon>Actinomycetes</taxon>
        <taxon>Mycobacteriales</taxon>
        <taxon>Mycobacteriaceae</taxon>
        <taxon>Mycobacterium</taxon>
    </lineage>
</organism>
<dbReference type="CDD" id="cd06558">
    <property type="entry name" value="crotonase-like"/>
    <property type="match status" value="1"/>
</dbReference>